<evidence type="ECO:0000313" key="7">
    <source>
        <dbReference type="EMBL" id="KAJ7945192.1"/>
    </source>
</evidence>
<feature type="region of interest" description="Disordered" evidence="6">
    <location>
        <begin position="1"/>
        <end position="81"/>
    </location>
</feature>
<evidence type="ECO:0000313" key="8">
    <source>
        <dbReference type="Proteomes" id="UP001163823"/>
    </source>
</evidence>
<keyword evidence="4 5" id="KW-0287">Flowering</keyword>
<proteinExistence type="inferred from homology"/>
<accession>A0AAD7P7P8</accession>
<feature type="compositionally biased region" description="Basic and acidic residues" evidence="6">
    <location>
        <begin position="155"/>
        <end position="174"/>
    </location>
</feature>
<dbReference type="Pfam" id="PF07899">
    <property type="entry name" value="Frigida"/>
    <property type="match status" value="1"/>
</dbReference>
<evidence type="ECO:0000256" key="2">
    <source>
        <dbReference type="ARBA" id="ARBA00022473"/>
    </source>
</evidence>
<evidence type="ECO:0000256" key="1">
    <source>
        <dbReference type="ARBA" id="ARBA00008956"/>
    </source>
</evidence>
<sequence>MEKLSIFVKSTNNYVPVKEEKDKEGSKSLPPTTAQKPPETNAFVKPEPQELTSEEMSVTLLPPSSSEKQNQNQKDKEEDVSAKLVKSVNELGNLSDSIHLFKRRFDELQKHLDFIEKAIDTRSQELSLPSTTQNTAPSSQANALAALPPKPNSDAGKEKKTDSDSNLKPKPETCDVYRSHDDEVQSLCQSMCSRGLRRYVVSRLSYAAKLRLLVPEAIKCAPNPAKLVFECMGRFFLQGSKAYTKDSPMVSSRQASILILELFLLSGCVKTQIKVDPSLKEEASSAAISWRKRLVVEGGIHQACEEDARGLLLLVASFGIPNVFKIEDITDLILLSNPREISNALCQSHVLLKKVPDIIEGMMRKGMAVEAVDVADTFGLEGKYSPKTIFTSFLQKSEEAWKRTRQGTHSPPVVLLYGEFSQKKADEKHLAALKSVAKFLEDHKIDPLELLPGWKIKEKIINLEKDISDFKKKMEDKVILKRKIDGIEPSNKLNSPDIKRPRITAKLLSPSVSFLQEQKIGPLMDGKSSYYESMAVNMLDGRDSSHWNNYPALPTVQFGSIESVTGTTVANGSGLHATVGNGMSAGVGVLSPASFSRLHGEMVSDEIGRMMNNNVPLYRCQGIGESAILNDNSVGQSLGGQPASTRVNSFYALSSSIQGFVGMRDHSCMGSDLYSFADAL</sequence>
<dbReference type="GO" id="GO:0030154">
    <property type="term" value="P:cell differentiation"/>
    <property type="evidence" value="ECO:0007669"/>
    <property type="project" value="UniProtKB-KW"/>
</dbReference>
<comment type="caution">
    <text evidence="7">The sequence shown here is derived from an EMBL/GenBank/DDBJ whole genome shotgun (WGS) entry which is preliminary data.</text>
</comment>
<feature type="compositionally biased region" description="Basic and acidic residues" evidence="6">
    <location>
        <begin position="17"/>
        <end position="26"/>
    </location>
</feature>
<evidence type="ECO:0000256" key="6">
    <source>
        <dbReference type="SAM" id="MobiDB-lite"/>
    </source>
</evidence>
<protein>
    <recommendedName>
        <fullName evidence="5">FRIGIDA-like protein</fullName>
    </recommendedName>
</protein>
<dbReference type="PANTHER" id="PTHR31791:SF49">
    <property type="entry name" value="INACTIVE PROTEIN FRIGIDA"/>
    <property type="match status" value="1"/>
</dbReference>
<feature type="compositionally biased region" description="Polar residues" evidence="6">
    <location>
        <begin position="50"/>
        <end position="72"/>
    </location>
</feature>
<dbReference type="PANTHER" id="PTHR31791">
    <property type="entry name" value="FRIGIDA-LIKE PROTEIN 3-RELATED"/>
    <property type="match status" value="1"/>
</dbReference>
<evidence type="ECO:0000256" key="4">
    <source>
        <dbReference type="ARBA" id="ARBA00023089"/>
    </source>
</evidence>
<evidence type="ECO:0000256" key="3">
    <source>
        <dbReference type="ARBA" id="ARBA00022782"/>
    </source>
</evidence>
<dbReference type="Proteomes" id="UP001163823">
    <property type="component" value="Chromosome 13"/>
</dbReference>
<dbReference type="EMBL" id="JARAOO010000013">
    <property type="protein sequence ID" value="KAJ7945192.1"/>
    <property type="molecule type" value="Genomic_DNA"/>
</dbReference>
<organism evidence="7 8">
    <name type="scientific">Quillaja saponaria</name>
    <name type="common">Soap bark tree</name>
    <dbReference type="NCBI Taxonomy" id="32244"/>
    <lineage>
        <taxon>Eukaryota</taxon>
        <taxon>Viridiplantae</taxon>
        <taxon>Streptophyta</taxon>
        <taxon>Embryophyta</taxon>
        <taxon>Tracheophyta</taxon>
        <taxon>Spermatophyta</taxon>
        <taxon>Magnoliopsida</taxon>
        <taxon>eudicotyledons</taxon>
        <taxon>Gunneridae</taxon>
        <taxon>Pentapetalae</taxon>
        <taxon>rosids</taxon>
        <taxon>fabids</taxon>
        <taxon>Fabales</taxon>
        <taxon>Quillajaceae</taxon>
        <taxon>Quillaja</taxon>
    </lineage>
</organism>
<gene>
    <name evidence="7" type="ORF">O6P43_030294</name>
</gene>
<dbReference type="GO" id="GO:0009908">
    <property type="term" value="P:flower development"/>
    <property type="evidence" value="ECO:0007669"/>
    <property type="project" value="UniProtKB-KW"/>
</dbReference>
<reference evidence="7" key="1">
    <citation type="journal article" date="2023" name="Science">
        <title>Elucidation of the pathway for biosynthesis of saponin adjuvants from the soapbark tree.</title>
        <authorList>
            <person name="Reed J."/>
            <person name="Orme A."/>
            <person name="El-Demerdash A."/>
            <person name="Owen C."/>
            <person name="Martin L.B.B."/>
            <person name="Misra R.C."/>
            <person name="Kikuchi S."/>
            <person name="Rejzek M."/>
            <person name="Martin A.C."/>
            <person name="Harkess A."/>
            <person name="Leebens-Mack J."/>
            <person name="Louveau T."/>
            <person name="Stephenson M.J."/>
            <person name="Osbourn A."/>
        </authorList>
    </citation>
    <scope>NUCLEOTIDE SEQUENCE</scope>
    <source>
        <strain evidence="7">S10</strain>
    </source>
</reference>
<evidence type="ECO:0000256" key="5">
    <source>
        <dbReference type="RuleBase" id="RU364012"/>
    </source>
</evidence>
<keyword evidence="2 5" id="KW-0217">Developmental protein</keyword>
<feature type="compositionally biased region" description="Polar residues" evidence="6">
    <location>
        <begin position="125"/>
        <end position="140"/>
    </location>
</feature>
<keyword evidence="8" id="KW-1185">Reference proteome</keyword>
<comment type="similarity">
    <text evidence="1 5">Belongs to the Frigida family.</text>
</comment>
<dbReference type="AlphaFoldDB" id="A0AAD7P7P8"/>
<feature type="region of interest" description="Disordered" evidence="6">
    <location>
        <begin position="125"/>
        <end position="174"/>
    </location>
</feature>
<name>A0AAD7P7P8_QUISA</name>
<dbReference type="InterPro" id="IPR012474">
    <property type="entry name" value="Frigida"/>
</dbReference>
<keyword evidence="3 5" id="KW-0221">Differentiation</keyword>